<keyword evidence="3" id="KW-1185">Reference proteome</keyword>
<evidence type="ECO:0000313" key="3">
    <source>
        <dbReference type="Proteomes" id="UP001596540"/>
    </source>
</evidence>
<dbReference type="Proteomes" id="UP001596540">
    <property type="component" value="Unassembled WGS sequence"/>
</dbReference>
<dbReference type="InterPro" id="IPR009057">
    <property type="entry name" value="Homeodomain-like_sf"/>
</dbReference>
<name>A0ABW2KAE0_9ACTN</name>
<dbReference type="SUPFAM" id="SSF46689">
    <property type="entry name" value="Homeodomain-like"/>
    <property type="match status" value="1"/>
</dbReference>
<protein>
    <submittedName>
        <fullName evidence="2">Helix-turn-helix domain-containing protein</fullName>
    </submittedName>
</protein>
<accession>A0ABW2KAE0</accession>
<comment type="caution">
    <text evidence="2">The sequence shown here is derived from an EMBL/GenBank/DDBJ whole genome shotgun (WGS) entry which is preliminary data.</text>
</comment>
<feature type="region of interest" description="Disordered" evidence="1">
    <location>
        <begin position="73"/>
        <end position="93"/>
    </location>
</feature>
<sequence>MAQPGLVRRPLMISDNDRCARERIARRRISARFMARCARIVPRCRDGGSDARAARGPGIRPRTVRTWRDRYIDGGLDSLSGEERPGRPRDPEH</sequence>
<reference evidence="3" key="1">
    <citation type="journal article" date="2019" name="Int. J. Syst. Evol. Microbiol.">
        <title>The Global Catalogue of Microorganisms (GCM) 10K type strain sequencing project: providing services to taxonomists for standard genome sequencing and annotation.</title>
        <authorList>
            <consortium name="The Broad Institute Genomics Platform"/>
            <consortium name="The Broad Institute Genome Sequencing Center for Infectious Disease"/>
            <person name="Wu L."/>
            <person name="Ma J."/>
        </authorList>
    </citation>
    <scope>NUCLEOTIDE SEQUENCE [LARGE SCALE GENOMIC DNA]</scope>
    <source>
        <strain evidence="3">CGMCC 4.7382</strain>
    </source>
</reference>
<organism evidence="2 3">
    <name type="scientific">Marinactinospora rubrisoli</name>
    <dbReference type="NCBI Taxonomy" id="2715399"/>
    <lineage>
        <taxon>Bacteria</taxon>
        <taxon>Bacillati</taxon>
        <taxon>Actinomycetota</taxon>
        <taxon>Actinomycetes</taxon>
        <taxon>Streptosporangiales</taxon>
        <taxon>Nocardiopsidaceae</taxon>
        <taxon>Marinactinospora</taxon>
    </lineage>
</organism>
<dbReference type="EMBL" id="JBHTBH010000001">
    <property type="protein sequence ID" value="MFC7326390.1"/>
    <property type="molecule type" value="Genomic_DNA"/>
</dbReference>
<dbReference type="Pfam" id="PF13551">
    <property type="entry name" value="HTH_29"/>
    <property type="match status" value="1"/>
</dbReference>
<feature type="compositionally biased region" description="Basic and acidic residues" evidence="1">
    <location>
        <begin position="81"/>
        <end position="93"/>
    </location>
</feature>
<proteinExistence type="predicted"/>
<evidence type="ECO:0000256" key="1">
    <source>
        <dbReference type="SAM" id="MobiDB-lite"/>
    </source>
</evidence>
<evidence type="ECO:0000313" key="2">
    <source>
        <dbReference type="EMBL" id="MFC7326390.1"/>
    </source>
</evidence>
<gene>
    <name evidence="2" type="ORF">ACFQRF_01435</name>
</gene>
<dbReference type="RefSeq" id="WP_379868155.1">
    <property type="nucleotide sequence ID" value="NZ_JBHTBH010000001.1"/>
</dbReference>